<accession>A0A024QBW6</accession>
<organism evidence="3 4">
    <name type="scientific">Virgibacillus massiliensis</name>
    <dbReference type="NCBI Taxonomy" id="1462526"/>
    <lineage>
        <taxon>Bacteria</taxon>
        <taxon>Bacillati</taxon>
        <taxon>Bacillota</taxon>
        <taxon>Bacilli</taxon>
        <taxon>Bacillales</taxon>
        <taxon>Bacillaceae</taxon>
        <taxon>Virgibacillus</taxon>
    </lineage>
</organism>
<evidence type="ECO:0000313" key="4">
    <source>
        <dbReference type="Proteomes" id="UP000028875"/>
    </source>
</evidence>
<dbReference type="RefSeq" id="WP_021291235.1">
    <property type="nucleotide sequence ID" value="NZ_BNER01000002.1"/>
</dbReference>
<feature type="transmembrane region" description="Helical" evidence="1">
    <location>
        <begin position="145"/>
        <end position="161"/>
    </location>
</feature>
<dbReference type="OrthoDB" id="1523022at2"/>
<feature type="transmembrane region" description="Helical" evidence="1">
    <location>
        <begin position="167"/>
        <end position="185"/>
    </location>
</feature>
<feature type="domain" description="CAAX prenyl protease 2/Lysostaphin resistance protein A-like" evidence="2">
    <location>
        <begin position="97"/>
        <end position="179"/>
    </location>
</feature>
<reference evidence="4" key="2">
    <citation type="submission" date="2014-05" db="EMBL/GenBank/DDBJ databases">
        <title>Draft genome sequence of Virgibacillus massiliensis Vm-5.</title>
        <authorList>
            <person name="Khelaifia S."/>
            <person name="Croce O."/>
            <person name="Lagier J.C."/>
            <person name="Raoult D."/>
        </authorList>
    </citation>
    <scope>NUCLEOTIDE SEQUENCE [LARGE SCALE GENOMIC DNA]</scope>
    <source>
        <strain evidence="4">Vm-5</strain>
    </source>
</reference>
<evidence type="ECO:0000256" key="1">
    <source>
        <dbReference type="SAM" id="Phobius"/>
    </source>
</evidence>
<dbReference type="InterPro" id="IPR003675">
    <property type="entry name" value="Rce1/LyrA-like_dom"/>
</dbReference>
<keyword evidence="1" id="KW-1133">Transmembrane helix</keyword>
<sequence>MKQSEQIKHMEDHEIRTQLIISQFVLIFISLAGSFILFDSFFRDWLRLFAWDNQDILYYGVLPGLIIVGVDLLLIRFLPPSYYDDGGINDRLFRNQSVTFITLISLMVAFAEEILFRGVLQTSFGYLIASFIFALVHLRYLRKPVLLIGVLLISFYIGYLFHLTENLVVTIVAHFIVDCLLGLVIRLKSEVGKNESTG</sequence>
<dbReference type="Pfam" id="PF02517">
    <property type="entry name" value="Rce1-like"/>
    <property type="match status" value="1"/>
</dbReference>
<keyword evidence="1" id="KW-0472">Membrane</keyword>
<comment type="caution">
    <text evidence="3">The sequence shown here is derived from an EMBL/GenBank/DDBJ whole genome shotgun (WGS) entry which is preliminary data.</text>
</comment>
<keyword evidence="4" id="KW-1185">Reference proteome</keyword>
<name>A0A024QBW6_9BACI</name>
<feature type="transmembrane region" description="Helical" evidence="1">
    <location>
        <begin position="58"/>
        <end position="78"/>
    </location>
</feature>
<dbReference type="Proteomes" id="UP000028875">
    <property type="component" value="Unassembled WGS sequence"/>
</dbReference>
<proteinExistence type="predicted"/>
<dbReference type="GO" id="GO:0080120">
    <property type="term" value="P:CAAX-box protein maturation"/>
    <property type="evidence" value="ECO:0007669"/>
    <property type="project" value="UniProtKB-ARBA"/>
</dbReference>
<dbReference type="AlphaFoldDB" id="A0A024QBW6"/>
<feature type="transmembrane region" description="Helical" evidence="1">
    <location>
        <begin position="98"/>
        <end position="116"/>
    </location>
</feature>
<evidence type="ECO:0000259" key="2">
    <source>
        <dbReference type="Pfam" id="PF02517"/>
    </source>
</evidence>
<dbReference type="STRING" id="1462526.BN990_02091"/>
<keyword evidence="3" id="KW-0378">Hydrolase</keyword>
<feature type="transmembrane region" description="Helical" evidence="1">
    <location>
        <begin position="20"/>
        <end position="38"/>
    </location>
</feature>
<reference evidence="3 4" key="1">
    <citation type="submission" date="2014-03" db="EMBL/GenBank/DDBJ databases">
        <authorList>
            <person name="Urmite Genomes U."/>
        </authorList>
    </citation>
    <scope>NUCLEOTIDE SEQUENCE [LARGE SCALE GENOMIC DNA]</scope>
    <source>
        <strain evidence="3 4">Vm-5</strain>
    </source>
</reference>
<dbReference type="GO" id="GO:0006508">
    <property type="term" value="P:proteolysis"/>
    <property type="evidence" value="ECO:0007669"/>
    <property type="project" value="UniProtKB-KW"/>
</dbReference>
<gene>
    <name evidence="3" type="ORF">BN990_02091</name>
</gene>
<dbReference type="GO" id="GO:0004175">
    <property type="term" value="F:endopeptidase activity"/>
    <property type="evidence" value="ECO:0007669"/>
    <property type="project" value="UniProtKB-ARBA"/>
</dbReference>
<dbReference type="eggNOG" id="COG1266">
    <property type="taxonomic scope" value="Bacteria"/>
</dbReference>
<dbReference type="EMBL" id="CCDP010000001">
    <property type="protein sequence ID" value="CDQ39777.1"/>
    <property type="molecule type" value="Genomic_DNA"/>
</dbReference>
<evidence type="ECO:0000313" key="3">
    <source>
        <dbReference type="EMBL" id="CDQ39777.1"/>
    </source>
</evidence>
<keyword evidence="1" id="KW-0812">Transmembrane</keyword>
<feature type="transmembrane region" description="Helical" evidence="1">
    <location>
        <begin position="122"/>
        <end position="138"/>
    </location>
</feature>
<protein>
    <submittedName>
        <fullName evidence="3">CAAX amino terminal protease self-immunity</fullName>
    </submittedName>
</protein>
<keyword evidence="3" id="KW-0645">Protease</keyword>